<feature type="modified residue" description="4-aspartylphosphate" evidence="2">
    <location>
        <position position="51"/>
    </location>
</feature>
<name>A0A1H0PEB6_9BACT</name>
<protein>
    <submittedName>
        <fullName evidence="4">Response regulator receiver domain-containing protein</fullName>
    </submittedName>
</protein>
<evidence type="ECO:0000259" key="3">
    <source>
        <dbReference type="PROSITE" id="PS50110"/>
    </source>
</evidence>
<keyword evidence="1 2" id="KW-0597">Phosphoprotein</keyword>
<dbReference type="Proteomes" id="UP000199073">
    <property type="component" value="Unassembled WGS sequence"/>
</dbReference>
<dbReference type="PANTHER" id="PTHR44591:SF23">
    <property type="entry name" value="CHEY SUBFAMILY"/>
    <property type="match status" value="1"/>
</dbReference>
<dbReference type="InterPro" id="IPR011006">
    <property type="entry name" value="CheY-like_superfamily"/>
</dbReference>
<dbReference type="OrthoDB" id="9794815at2"/>
<dbReference type="InterPro" id="IPR050595">
    <property type="entry name" value="Bact_response_regulator"/>
</dbReference>
<dbReference type="RefSeq" id="WP_092221659.1">
    <property type="nucleotide sequence ID" value="NZ_FNJI01000009.1"/>
</dbReference>
<evidence type="ECO:0000313" key="5">
    <source>
        <dbReference type="Proteomes" id="UP000199073"/>
    </source>
</evidence>
<dbReference type="SMART" id="SM00448">
    <property type="entry name" value="REC"/>
    <property type="match status" value="1"/>
</dbReference>
<evidence type="ECO:0000256" key="2">
    <source>
        <dbReference type="PROSITE-ProRule" id="PRU00169"/>
    </source>
</evidence>
<accession>A0A1H0PEB6</accession>
<dbReference type="InterPro" id="IPR001789">
    <property type="entry name" value="Sig_transdc_resp-reg_receiver"/>
</dbReference>
<dbReference type="Pfam" id="PF00072">
    <property type="entry name" value="Response_reg"/>
    <property type="match status" value="1"/>
</dbReference>
<evidence type="ECO:0000256" key="1">
    <source>
        <dbReference type="ARBA" id="ARBA00022553"/>
    </source>
</evidence>
<dbReference type="EMBL" id="FNJI01000009">
    <property type="protein sequence ID" value="SDP03351.1"/>
    <property type="molecule type" value="Genomic_DNA"/>
</dbReference>
<reference evidence="4 5" key="1">
    <citation type="submission" date="2016-10" db="EMBL/GenBank/DDBJ databases">
        <authorList>
            <person name="de Groot N.N."/>
        </authorList>
    </citation>
    <scope>NUCLEOTIDE SEQUENCE [LARGE SCALE GENOMIC DNA]</scope>
    <source>
        <strain evidence="4 5">DSM 12130</strain>
    </source>
</reference>
<proteinExistence type="predicted"/>
<dbReference type="SUPFAM" id="SSF52172">
    <property type="entry name" value="CheY-like"/>
    <property type="match status" value="1"/>
</dbReference>
<dbReference type="GO" id="GO:0000160">
    <property type="term" value="P:phosphorelay signal transduction system"/>
    <property type="evidence" value="ECO:0007669"/>
    <property type="project" value="InterPro"/>
</dbReference>
<dbReference type="Gene3D" id="3.40.50.2300">
    <property type="match status" value="1"/>
</dbReference>
<sequence>MKILIIDDDHRTRDLFKIWLEKENFEVLEAANGLEGMKAQQKHRADMLICDLIMPVQEGIETISLFRENYPQVGIIAISGGGQIGSESYLQMAEILGAWRVFAKPLDMTQIVQAVHEWQKGLPHIA</sequence>
<gene>
    <name evidence="4" type="ORF">SAMN05660330_01636</name>
</gene>
<feature type="domain" description="Response regulatory" evidence="3">
    <location>
        <begin position="2"/>
        <end position="119"/>
    </location>
</feature>
<dbReference type="AlphaFoldDB" id="A0A1H0PEB6"/>
<keyword evidence="5" id="KW-1185">Reference proteome</keyword>
<dbReference type="PANTHER" id="PTHR44591">
    <property type="entry name" value="STRESS RESPONSE REGULATOR PROTEIN 1"/>
    <property type="match status" value="1"/>
</dbReference>
<dbReference type="PROSITE" id="PS50110">
    <property type="entry name" value="RESPONSE_REGULATORY"/>
    <property type="match status" value="1"/>
</dbReference>
<dbReference type="STRING" id="91360.SAMN05660330_01636"/>
<evidence type="ECO:0000313" key="4">
    <source>
        <dbReference type="EMBL" id="SDP03351.1"/>
    </source>
</evidence>
<organism evidence="4 5">
    <name type="scientific">Desulforhopalus singaporensis</name>
    <dbReference type="NCBI Taxonomy" id="91360"/>
    <lineage>
        <taxon>Bacteria</taxon>
        <taxon>Pseudomonadati</taxon>
        <taxon>Thermodesulfobacteriota</taxon>
        <taxon>Desulfobulbia</taxon>
        <taxon>Desulfobulbales</taxon>
        <taxon>Desulfocapsaceae</taxon>
        <taxon>Desulforhopalus</taxon>
    </lineage>
</organism>